<feature type="transmembrane region" description="Helical" evidence="2">
    <location>
        <begin position="858"/>
        <end position="881"/>
    </location>
</feature>
<dbReference type="Proteomes" id="UP001595791">
    <property type="component" value="Unassembled WGS sequence"/>
</dbReference>
<dbReference type="RefSeq" id="WP_378161551.1">
    <property type="nucleotide sequence ID" value="NZ_JBHSBU010000001.1"/>
</dbReference>
<reference evidence="5" key="1">
    <citation type="journal article" date="2019" name="Int. J. Syst. Evol. Microbiol.">
        <title>The Global Catalogue of Microorganisms (GCM) 10K type strain sequencing project: providing services to taxonomists for standard genome sequencing and annotation.</title>
        <authorList>
            <consortium name="The Broad Institute Genomics Platform"/>
            <consortium name="The Broad Institute Genome Sequencing Center for Infectious Disease"/>
            <person name="Wu L."/>
            <person name="Ma J."/>
        </authorList>
    </citation>
    <scope>NUCLEOTIDE SEQUENCE [LARGE SCALE GENOMIC DNA]</scope>
    <source>
        <strain evidence="5">LMG 29894</strain>
    </source>
</reference>
<keyword evidence="2" id="KW-1133">Transmembrane helix</keyword>
<dbReference type="InterPro" id="IPR025295">
    <property type="entry name" value="eCIS_core_dom"/>
</dbReference>
<dbReference type="NCBIfam" id="TIGR01443">
    <property type="entry name" value="intein_Cterm"/>
    <property type="match status" value="1"/>
</dbReference>
<dbReference type="SMART" id="SM00306">
    <property type="entry name" value="HintN"/>
    <property type="match status" value="1"/>
</dbReference>
<dbReference type="Gene3D" id="2.170.16.10">
    <property type="entry name" value="Hedgehog/Intein (Hint) domain"/>
    <property type="match status" value="1"/>
</dbReference>
<evidence type="ECO:0000259" key="3">
    <source>
        <dbReference type="SMART" id="SM00306"/>
    </source>
</evidence>
<dbReference type="EMBL" id="JBHSBU010000001">
    <property type="protein sequence ID" value="MFC4158648.1"/>
    <property type="molecule type" value="Genomic_DNA"/>
</dbReference>
<keyword evidence="2" id="KW-0812">Transmembrane</keyword>
<protein>
    <submittedName>
        <fullName evidence="4">DUF4157 domain-containing protein</fullName>
    </submittedName>
</protein>
<name>A0ABV8MNE2_9NEIS</name>
<evidence type="ECO:0000256" key="1">
    <source>
        <dbReference type="SAM" id="MobiDB-lite"/>
    </source>
</evidence>
<dbReference type="CDD" id="cd00081">
    <property type="entry name" value="Hint"/>
    <property type="match status" value="1"/>
</dbReference>
<comment type="caution">
    <text evidence="4">The sequence shown here is derived from an EMBL/GenBank/DDBJ whole genome shotgun (WGS) entry which is preliminary data.</text>
</comment>
<dbReference type="InterPro" id="IPR036844">
    <property type="entry name" value="Hint_dom_sf"/>
</dbReference>
<organism evidence="4 5">
    <name type="scientific">Chitinimonas lacunae</name>
    <dbReference type="NCBI Taxonomy" id="1963018"/>
    <lineage>
        <taxon>Bacteria</taxon>
        <taxon>Pseudomonadati</taxon>
        <taxon>Pseudomonadota</taxon>
        <taxon>Betaproteobacteria</taxon>
        <taxon>Neisseriales</taxon>
        <taxon>Chitinibacteraceae</taxon>
        <taxon>Chitinimonas</taxon>
    </lineage>
</organism>
<sequence length="1060" mass="112088">MSKTVARKEASTPRSQDTPATAAARQGKDAQPALQLDNQTVQWLYANGNLRAKLSVGAADDPVEAEADRMADAALRGAPCTCSAGSPPCPSCRARAAGTIRRKPRNRESPAAVDNLSLGPSRRLAETDRSFFEARFQTDLSDLHIHDSPEAASSAAQLNARAFSVGDRIAFGAGEYQPQTDSGRRLLAHELAHVVQGHGGIRRNGGSEPAAGSASADAGGPPPLPEGPARVEHGSDFDPCAVNVATLTNYQLLAELNHANPVVSAGRDQAGFFDYRNLQRRINAEINRRVQMGHAWLATSPNSIPGTLIRVMPPAADGTQPVLRLPGSAVAGMPEDMSASPLLTEGQFQGFVDRQQLETIRADEYRRRMIEQWLAGSTSSMVSGSQLYNTPLDRALLDPYSRPILGSTGGEIMKWRGRFGEAAFSSRASQGFGLFLDDLNARTWQDRRGVTHQPTEENFPIFDFERTAASRSASILGTARISVKTSLQPDQGGRFDYYRKGLQAMLETSRRSTLPTYISNQPQFSGQPTSGPQYEANRSQVLSDAYLAINSDDVTAFREMLSDPTRTETPQSTVALWDDRGQRQPNGPPRAGWRQVFVGEMRENPVSINGQSYNSPDALDQALSSGQITADQHRQAQREVGRRAANRVVGAGILGAEVSGLRSSRMSFSALSEQQIRSTITREFMRSQRLGGGVRGELRAAGGAGLHGAGTGSVIAVLTTAGVMLWDEQDHPEWGTELATSGGVGAVSNFFGSSIEQGMISRGTSIALNDVAATGASRLSPAMLTRFGRFGGGGVGSGIGELISIGALEDREHSGAEVGVRTTRAFVLGGSSAVIGAEVGAGAVVLSTAIAGAAGGSIAPGVGTAIGFLVGLVAGGVVYYLGDRVVPGGRDYWDALEAGCQPPPPQPSASSGYSSILFSCFAADTPVTLADGSSRPISELAVGDQLLSYNEREKRLEARRVETIHAAPPATMLALAFSDGTILHVTPAHKLSGPQGWLAAAELRAGDVLWSFAQSDPARLTSKTLAAVSNAPPRGTVYDLSVEATHTYFAAGVLAHNKLP</sequence>
<dbReference type="SUPFAM" id="SSF51294">
    <property type="entry name" value="Hedgehog/intein (Hint) domain"/>
    <property type="match status" value="1"/>
</dbReference>
<dbReference type="InterPro" id="IPR003587">
    <property type="entry name" value="Hint_dom_N"/>
</dbReference>
<evidence type="ECO:0000256" key="2">
    <source>
        <dbReference type="SAM" id="Phobius"/>
    </source>
</evidence>
<feature type="compositionally biased region" description="Low complexity" evidence="1">
    <location>
        <begin position="206"/>
        <end position="219"/>
    </location>
</feature>
<accession>A0ABV8MNE2</accession>
<evidence type="ECO:0000313" key="5">
    <source>
        <dbReference type="Proteomes" id="UP001595791"/>
    </source>
</evidence>
<proteinExistence type="predicted"/>
<feature type="region of interest" description="Disordered" evidence="1">
    <location>
        <begin position="1"/>
        <end position="35"/>
    </location>
</feature>
<dbReference type="InterPro" id="IPR006141">
    <property type="entry name" value="Intein_N"/>
</dbReference>
<dbReference type="PROSITE" id="PS50818">
    <property type="entry name" value="INTEIN_C_TER"/>
    <property type="match status" value="1"/>
</dbReference>
<dbReference type="InterPro" id="IPR030934">
    <property type="entry name" value="Intein_C"/>
</dbReference>
<keyword evidence="5" id="KW-1185">Reference proteome</keyword>
<dbReference type="PROSITE" id="PS50817">
    <property type="entry name" value="INTEIN_N_TER"/>
    <property type="match status" value="1"/>
</dbReference>
<feature type="domain" description="Hint" evidence="3">
    <location>
        <begin position="918"/>
        <end position="1013"/>
    </location>
</feature>
<feature type="region of interest" description="Disordered" evidence="1">
    <location>
        <begin position="198"/>
        <end position="235"/>
    </location>
</feature>
<feature type="compositionally biased region" description="Basic and acidic residues" evidence="1">
    <location>
        <begin position="1"/>
        <end position="11"/>
    </location>
</feature>
<gene>
    <name evidence="4" type="ORF">ACFOW7_04645</name>
</gene>
<keyword evidence="2" id="KW-0472">Membrane</keyword>
<evidence type="ECO:0000313" key="4">
    <source>
        <dbReference type="EMBL" id="MFC4158648.1"/>
    </source>
</evidence>
<dbReference type="Pfam" id="PF13699">
    <property type="entry name" value="eCIS_core"/>
    <property type="match status" value="1"/>
</dbReference>